<dbReference type="PANTHER" id="PTHR33116:SF76">
    <property type="entry name" value="DUF4283 DOMAIN-CONTAINING PROTEIN"/>
    <property type="match status" value="1"/>
</dbReference>
<dbReference type="Pfam" id="PF00078">
    <property type="entry name" value="RVT_1"/>
    <property type="match status" value="1"/>
</dbReference>
<dbReference type="EMBL" id="OIVN01006126">
    <property type="protein sequence ID" value="SPD25662.1"/>
    <property type="molecule type" value="Genomic_DNA"/>
</dbReference>
<feature type="domain" description="Reverse transcriptase" evidence="1">
    <location>
        <begin position="1"/>
        <end position="164"/>
    </location>
</feature>
<name>A0A2N9ILD0_FAGSY</name>
<evidence type="ECO:0000313" key="2">
    <source>
        <dbReference type="EMBL" id="SPD25662.1"/>
    </source>
</evidence>
<dbReference type="PROSITE" id="PS50878">
    <property type="entry name" value="RT_POL"/>
    <property type="match status" value="1"/>
</dbReference>
<reference evidence="2" key="1">
    <citation type="submission" date="2018-02" db="EMBL/GenBank/DDBJ databases">
        <authorList>
            <person name="Cohen D.B."/>
            <person name="Kent A.D."/>
        </authorList>
    </citation>
    <scope>NUCLEOTIDE SEQUENCE</scope>
</reference>
<sequence>MSLLAVGCPPIFVNWVRECITTSRFSISLNGSLAGYFKGGKGLRQGDPSSPYLFVLAMEVLTQLFQAKVRESNQFKFHPQCAKQKITHLSFADDLMIFVAADLHFVQLVKDTLDEFKELSELSVNHSKSEVYYAAVPIALQDQILSILQFRVVKLPVRYLGMPLIAGRLSYSDCIPLIEKIAARINSWTARHLSFVGRLQLISSVLNSVQMFWSSHAESKGGSKVSWKQVCLPKQEGGLGLKRIEEWNKAAVLKHIWHLFTQAGSLWVAWVHDELLKGRSFWTVKVPQSCSRGWRKLLKLRLEARDLLSHEVGDGSTISLWHDRWHPNGVLYQTYGHRIVSEDMVEIQSKLSLISDKVVWSLYCSRKFQLCSNMAAPQEQYMEDRNHLFFKCSFSRRIWKYIMGLCLASSAPDNWDLLLEWGIKNLKGRSFRVTLCKIAWWATVYHLWQQRNARLHAGEMKSEENIIKAIRRDVRAKMEAVKAPASILHQTLCNNWNILLCTF</sequence>
<evidence type="ECO:0000259" key="1">
    <source>
        <dbReference type="PROSITE" id="PS50878"/>
    </source>
</evidence>
<dbReference type="InterPro" id="IPR000477">
    <property type="entry name" value="RT_dom"/>
</dbReference>
<dbReference type="AlphaFoldDB" id="A0A2N9ILD0"/>
<dbReference type="PANTHER" id="PTHR33116">
    <property type="entry name" value="REVERSE TRANSCRIPTASE ZINC-BINDING DOMAIN-CONTAINING PROTEIN-RELATED-RELATED"/>
    <property type="match status" value="1"/>
</dbReference>
<protein>
    <recommendedName>
        <fullName evidence="1">Reverse transcriptase domain-containing protein</fullName>
    </recommendedName>
</protein>
<organism evidence="2">
    <name type="scientific">Fagus sylvatica</name>
    <name type="common">Beechnut</name>
    <dbReference type="NCBI Taxonomy" id="28930"/>
    <lineage>
        <taxon>Eukaryota</taxon>
        <taxon>Viridiplantae</taxon>
        <taxon>Streptophyta</taxon>
        <taxon>Embryophyta</taxon>
        <taxon>Tracheophyta</taxon>
        <taxon>Spermatophyta</taxon>
        <taxon>Magnoliopsida</taxon>
        <taxon>eudicotyledons</taxon>
        <taxon>Gunneridae</taxon>
        <taxon>Pentapetalae</taxon>
        <taxon>rosids</taxon>
        <taxon>fabids</taxon>
        <taxon>Fagales</taxon>
        <taxon>Fagaceae</taxon>
        <taxon>Fagus</taxon>
    </lineage>
</organism>
<dbReference type="InterPro" id="IPR043502">
    <property type="entry name" value="DNA/RNA_pol_sf"/>
</dbReference>
<gene>
    <name evidence="2" type="ORF">FSB_LOCUS53544</name>
</gene>
<dbReference type="SUPFAM" id="SSF56672">
    <property type="entry name" value="DNA/RNA polymerases"/>
    <property type="match status" value="1"/>
</dbReference>
<proteinExistence type="predicted"/>
<accession>A0A2N9ILD0</accession>